<gene>
    <name evidence="2" type="ORF">FTW19_16630</name>
</gene>
<dbReference type="RefSeq" id="WP_147648670.1">
    <property type="nucleotide sequence ID" value="NZ_CP042806.1"/>
</dbReference>
<dbReference type="InterPro" id="IPR011250">
    <property type="entry name" value="OMP/PagP_B-barrel"/>
</dbReference>
<dbReference type="NCBIfam" id="TIGR01414">
    <property type="entry name" value="autotrans_barl"/>
    <property type="match status" value="1"/>
</dbReference>
<dbReference type="EMBL" id="CP042806">
    <property type="protein sequence ID" value="QEE29478.1"/>
    <property type="molecule type" value="Genomic_DNA"/>
</dbReference>
<dbReference type="GO" id="GO:0019867">
    <property type="term" value="C:outer membrane"/>
    <property type="evidence" value="ECO:0007669"/>
    <property type="project" value="InterPro"/>
</dbReference>
<dbReference type="AlphaFoldDB" id="A0A5B9EBC5"/>
<dbReference type="InterPro" id="IPR006315">
    <property type="entry name" value="OM_autotransptr_brl_dom"/>
</dbReference>
<dbReference type="OrthoDB" id="120339at2"/>
<protein>
    <submittedName>
        <fullName evidence="2">Autotransporter outer membrane beta-barrel domain-containing protein</fullName>
    </submittedName>
</protein>
<dbReference type="SUPFAM" id="SSF56925">
    <property type="entry name" value="OMPA-like"/>
    <property type="match status" value="1"/>
</dbReference>
<dbReference type="Proteomes" id="UP000321820">
    <property type="component" value="Chromosome"/>
</dbReference>
<organism evidence="2 3">
    <name type="scientific">Terriglobus albidus</name>
    <dbReference type="NCBI Taxonomy" id="1592106"/>
    <lineage>
        <taxon>Bacteria</taxon>
        <taxon>Pseudomonadati</taxon>
        <taxon>Acidobacteriota</taxon>
        <taxon>Terriglobia</taxon>
        <taxon>Terriglobales</taxon>
        <taxon>Acidobacteriaceae</taxon>
        <taxon>Terriglobus</taxon>
    </lineage>
</organism>
<keyword evidence="3" id="KW-1185">Reference proteome</keyword>
<keyword evidence="1" id="KW-0732">Signal</keyword>
<evidence type="ECO:0000313" key="2">
    <source>
        <dbReference type="EMBL" id="QEE29478.1"/>
    </source>
</evidence>
<evidence type="ECO:0000256" key="1">
    <source>
        <dbReference type="SAM" id="SignalP"/>
    </source>
</evidence>
<sequence>MLTLHRLALFLNLFIAGMALTTSSSAQAAAAASATSNLELFGGVSKVYTGVQGQNTSFTAGGDFILGRFAGLVPSAEVRGTYAFRKGNVAAEKNILGGIKLTRELGSVRPYVNFLAGRGSIDFPNNYTYGSTTYEYVSGTVLSPGAGIDFSVNSHWSAKLDFQYQRWAVPVTGSGSIYSKSATAGVAYRFNFESLGRRHKKARDYSDYKTATSQKDDHQ</sequence>
<evidence type="ECO:0000313" key="3">
    <source>
        <dbReference type="Proteomes" id="UP000321820"/>
    </source>
</evidence>
<reference evidence="2 3" key="1">
    <citation type="submission" date="2019-08" db="EMBL/GenBank/DDBJ databases">
        <title>Complete genome sequence of Terriglobus albidus strain ORNL.</title>
        <authorList>
            <person name="Podar M."/>
        </authorList>
    </citation>
    <scope>NUCLEOTIDE SEQUENCE [LARGE SCALE GENOMIC DNA]</scope>
    <source>
        <strain evidence="2 3">ORNL</strain>
    </source>
</reference>
<dbReference type="KEGG" id="talb:FTW19_16630"/>
<name>A0A5B9EBC5_9BACT</name>
<proteinExistence type="predicted"/>
<accession>A0A5B9EBC5</accession>
<feature type="signal peptide" evidence="1">
    <location>
        <begin position="1"/>
        <end position="28"/>
    </location>
</feature>
<feature type="chain" id="PRO_5022938109" evidence="1">
    <location>
        <begin position="29"/>
        <end position="219"/>
    </location>
</feature>